<evidence type="ECO:0000256" key="1">
    <source>
        <dbReference type="ARBA" id="ARBA00004651"/>
    </source>
</evidence>
<comment type="caution">
    <text evidence="14">The sequence shown here is derived from an EMBL/GenBank/DDBJ whole genome shotgun (WGS) entry which is preliminary data.</text>
</comment>
<evidence type="ECO:0000256" key="11">
    <source>
        <dbReference type="SAM" id="Phobius"/>
    </source>
</evidence>
<dbReference type="Proteomes" id="UP000179266">
    <property type="component" value="Unassembled WGS sequence"/>
</dbReference>
<evidence type="ECO:0000256" key="8">
    <source>
        <dbReference type="ARBA" id="ARBA00023136"/>
    </source>
</evidence>
<evidence type="ECO:0000256" key="9">
    <source>
        <dbReference type="PROSITE-ProRule" id="PRU00703"/>
    </source>
</evidence>
<dbReference type="InterPro" id="IPR000644">
    <property type="entry name" value="CBS_dom"/>
</dbReference>
<feature type="transmembrane region" description="Helical" evidence="11">
    <location>
        <begin position="123"/>
        <end position="144"/>
    </location>
</feature>
<accession>A0A1F7RSG5</accession>
<evidence type="ECO:0000313" key="15">
    <source>
        <dbReference type="Proteomes" id="UP000179266"/>
    </source>
</evidence>
<dbReference type="AlphaFoldDB" id="A0A1F7RSG5"/>
<dbReference type="SUPFAM" id="SSF56176">
    <property type="entry name" value="FAD-binding/transporter-associated domain-like"/>
    <property type="match status" value="1"/>
</dbReference>
<dbReference type="GO" id="GO:0005886">
    <property type="term" value="C:plasma membrane"/>
    <property type="evidence" value="ECO:0007669"/>
    <property type="project" value="UniProtKB-SubCell"/>
</dbReference>
<evidence type="ECO:0000256" key="7">
    <source>
        <dbReference type="ARBA" id="ARBA00023122"/>
    </source>
</evidence>
<dbReference type="Gene3D" id="3.10.580.10">
    <property type="entry name" value="CBS-domain"/>
    <property type="match status" value="1"/>
</dbReference>
<evidence type="ECO:0000256" key="5">
    <source>
        <dbReference type="ARBA" id="ARBA00022737"/>
    </source>
</evidence>
<keyword evidence="8 10" id="KW-0472">Membrane</keyword>
<feature type="domain" description="CNNM transmembrane" evidence="13">
    <location>
        <begin position="1"/>
        <end position="197"/>
    </location>
</feature>
<feature type="transmembrane region" description="Helical" evidence="11">
    <location>
        <begin position="60"/>
        <end position="84"/>
    </location>
</feature>
<comment type="subcellular location">
    <subcellularLocation>
        <location evidence="1">Cell membrane</location>
        <topology evidence="1">Multi-pass membrane protein</topology>
    </subcellularLocation>
</comment>
<dbReference type="InterPro" id="IPR044751">
    <property type="entry name" value="Ion_transp-like_CBS"/>
</dbReference>
<dbReference type="SUPFAM" id="SSF54631">
    <property type="entry name" value="CBS-domain pair"/>
    <property type="match status" value="1"/>
</dbReference>
<evidence type="ECO:0000313" key="14">
    <source>
        <dbReference type="EMBL" id="OGL43827.1"/>
    </source>
</evidence>
<keyword evidence="5" id="KW-0677">Repeat</keyword>
<comment type="similarity">
    <text evidence="2">Belongs to the UPF0053 family.</text>
</comment>
<dbReference type="CDD" id="cd04590">
    <property type="entry name" value="CBS_pair_CorC_HlyC_assoc"/>
    <property type="match status" value="1"/>
</dbReference>
<dbReference type="PROSITE" id="PS51846">
    <property type="entry name" value="CNNM"/>
    <property type="match status" value="1"/>
</dbReference>
<dbReference type="InterPro" id="IPR002550">
    <property type="entry name" value="CNNM"/>
</dbReference>
<reference evidence="14 15" key="1">
    <citation type="journal article" date="2016" name="Nat. Commun.">
        <title>Thousands of microbial genomes shed light on interconnected biogeochemical processes in an aquifer system.</title>
        <authorList>
            <person name="Anantharaman K."/>
            <person name="Brown C.T."/>
            <person name="Hug L.A."/>
            <person name="Sharon I."/>
            <person name="Castelle C.J."/>
            <person name="Probst A.J."/>
            <person name="Thomas B.C."/>
            <person name="Singh A."/>
            <person name="Wilkins M.J."/>
            <person name="Karaoz U."/>
            <person name="Brodie E.L."/>
            <person name="Williams K.H."/>
            <person name="Hubbard S.S."/>
            <person name="Banfield J.F."/>
        </authorList>
    </citation>
    <scope>NUCLEOTIDE SEQUENCE [LARGE SCALE GENOMIC DNA]</scope>
</reference>
<name>A0A1F7RSG5_9BACT</name>
<organism evidence="14 15">
    <name type="scientific">Candidatus Schekmanbacteria bacterium RBG_13_48_7</name>
    <dbReference type="NCBI Taxonomy" id="1817878"/>
    <lineage>
        <taxon>Bacteria</taxon>
        <taxon>Candidatus Schekmaniibacteriota</taxon>
    </lineage>
</organism>
<evidence type="ECO:0000259" key="13">
    <source>
        <dbReference type="PROSITE" id="PS51846"/>
    </source>
</evidence>
<evidence type="ECO:0000256" key="2">
    <source>
        <dbReference type="ARBA" id="ARBA00006337"/>
    </source>
</evidence>
<dbReference type="PROSITE" id="PS51371">
    <property type="entry name" value="CBS"/>
    <property type="match status" value="1"/>
</dbReference>
<evidence type="ECO:0000256" key="6">
    <source>
        <dbReference type="ARBA" id="ARBA00022989"/>
    </source>
</evidence>
<evidence type="ECO:0000256" key="10">
    <source>
        <dbReference type="PROSITE-ProRule" id="PRU01193"/>
    </source>
</evidence>
<dbReference type="InterPro" id="IPR046342">
    <property type="entry name" value="CBS_dom_sf"/>
</dbReference>
<dbReference type="InterPro" id="IPR005170">
    <property type="entry name" value="Transptr-assoc_dom"/>
</dbReference>
<keyword evidence="6 10" id="KW-1133">Transmembrane helix</keyword>
<evidence type="ECO:0000256" key="3">
    <source>
        <dbReference type="ARBA" id="ARBA00022475"/>
    </source>
</evidence>
<dbReference type="Pfam" id="PF01595">
    <property type="entry name" value="CNNM"/>
    <property type="match status" value="1"/>
</dbReference>
<dbReference type="SMART" id="SM01091">
    <property type="entry name" value="CorC_HlyC"/>
    <property type="match status" value="1"/>
</dbReference>
<keyword evidence="4 10" id="KW-0812">Transmembrane</keyword>
<protein>
    <submittedName>
        <fullName evidence="14">Uncharacterized protein</fullName>
    </submittedName>
</protein>
<feature type="transmembrane region" description="Helical" evidence="11">
    <location>
        <begin position="6"/>
        <end position="39"/>
    </location>
</feature>
<keyword evidence="7 9" id="KW-0129">CBS domain</keyword>
<dbReference type="Pfam" id="PF00571">
    <property type="entry name" value="CBS"/>
    <property type="match status" value="1"/>
</dbReference>
<dbReference type="PANTHER" id="PTHR22777:SF32">
    <property type="entry name" value="UPF0053 INNER MEMBRANE PROTEIN YFJD"/>
    <property type="match status" value="1"/>
</dbReference>
<dbReference type="InterPro" id="IPR036318">
    <property type="entry name" value="FAD-bd_PCMH-like_sf"/>
</dbReference>
<feature type="domain" description="CBS" evidence="12">
    <location>
        <begin position="208"/>
        <end position="267"/>
    </location>
</feature>
<dbReference type="GO" id="GO:0050660">
    <property type="term" value="F:flavin adenine dinucleotide binding"/>
    <property type="evidence" value="ECO:0007669"/>
    <property type="project" value="InterPro"/>
</dbReference>
<sequence>MSAELIIPGLIIMLCWGFSALFSGSEIGIISLDLFQLATRSRKGSRRARILMQMMKNPEYLLTALLIGNNIANVTGSVLAASIARNYMGNYGPLVSTVIMTVWLLIAGEIIPKFFFYQHAIPASIHLVPFFRMVRFLFFPIAFVNRKLSESILSLIQGKKRKHTTFVTKEELKLMMSPYEQFVRMPLYEKELIYRALQYSETKVKDIMIPLLDVVSIADTASINLAIQKIVTSGHSRLPVYSSKLRQLTGIVYAKDIMKNKNNARQISGLVRTPKFVSKYQKVEELLKELKQDQCELAFTLDEYGDIAGIVTLEDGIEELVGEIEDEHDDLKKPLIQKARDGSRIITGNMSLNSFNQYFKTKFPPGPYKTVAGFILTLTQHIPKQGDTVKYRKWKFRILEASPQRINRINVSRIK</sequence>
<evidence type="ECO:0000259" key="12">
    <source>
        <dbReference type="PROSITE" id="PS51371"/>
    </source>
</evidence>
<dbReference type="Pfam" id="PF03471">
    <property type="entry name" value="CorC_HlyC"/>
    <property type="match status" value="1"/>
</dbReference>
<evidence type="ECO:0000256" key="4">
    <source>
        <dbReference type="ARBA" id="ARBA00022692"/>
    </source>
</evidence>
<dbReference type="Gene3D" id="3.30.465.10">
    <property type="match status" value="1"/>
</dbReference>
<proteinExistence type="inferred from homology"/>
<feature type="transmembrane region" description="Helical" evidence="11">
    <location>
        <begin position="90"/>
        <end position="111"/>
    </location>
</feature>
<dbReference type="PANTHER" id="PTHR22777">
    <property type="entry name" value="HEMOLYSIN-RELATED"/>
    <property type="match status" value="1"/>
</dbReference>
<keyword evidence="3" id="KW-1003">Cell membrane</keyword>
<gene>
    <name evidence="14" type="ORF">A2161_10865</name>
</gene>
<dbReference type="EMBL" id="MGDD01000253">
    <property type="protein sequence ID" value="OGL43827.1"/>
    <property type="molecule type" value="Genomic_DNA"/>
</dbReference>
<dbReference type="InterPro" id="IPR016169">
    <property type="entry name" value="FAD-bd_PCMH_sub2"/>
</dbReference>